<keyword evidence="5" id="KW-1185">Reference proteome</keyword>
<sequence>MAGHKPEVTMTDTKTDSEIQAPKIEFPCEGYPIKVIGDAGEGFADLVLDIVRRHAPDLDVTTLTLRDSSNGRFVSVQVAIRATGVEQLQALHVDLRATGRVHVVL</sequence>
<comment type="similarity">
    <text evidence="1 2">Belongs to the UPF0250 family.</text>
</comment>
<dbReference type="AlphaFoldDB" id="A0A1H6S142"/>
<feature type="compositionally biased region" description="Basic and acidic residues" evidence="3">
    <location>
        <begin position="1"/>
        <end position="17"/>
    </location>
</feature>
<reference evidence="5" key="1">
    <citation type="submission" date="2016-10" db="EMBL/GenBank/DDBJ databases">
        <authorList>
            <person name="Varghese N."/>
            <person name="Submissions S."/>
        </authorList>
    </citation>
    <scope>NUCLEOTIDE SEQUENCE [LARGE SCALE GENOMIC DNA]</scope>
    <source>
        <strain evidence="5">LMG 25967</strain>
    </source>
</reference>
<evidence type="ECO:0000313" key="4">
    <source>
        <dbReference type="EMBL" id="SEI59564.1"/>
    </source>
</evidence>
<dbReference type="Gene3D" id="3.30.70.260">
    <property type="match status" value="1"/>
</dbReference>
<proteinExistence type="inferred from homology"/>
<dbReference type="Proteomes" id="UP000242930">
    <property type="component" value="Unassembled WGS sequence"/>
</dbReference>
<dbReference type="HAMAP" id="MF_00659">
    <property type="entry name" value="UPF0250"/>
    <property type="match status" value="1"/>
</dbReference>
<evidence type="ECO:0000256" key="2">
    <source>
        <dbReference type="HAMAP-Rule" id="MF_00659"/>
    </source>
</evidence>
<dbReference type="GO" id="GO:0005829">
    <property type="term" value="C:cytosol"/>
    <property type="evidence" value="ECO:0007669"/>
    <property type="project" value="TreeGrafter"/>
</dbReference>
<dbReference type="PANTHER" id="PTHR38036">
    <property type="entry name" value="UPF0250 PROTEIN YBED"/>
    <property type="match status" value="1"/>
</dbReference>
<organism evidence="4 5">
    <name type="scientific">Pseudomonas linyingensis</name>
    <dbReference type="NCBI Taxonomy" id="915471"/>
    <lineage>
        <taxon>Bacteria</taxon>
        <taxon>Pseudomonadati</taxon>
        <taxon>Pseudomonadota</taxon>
        <taxon>Gammaproteobacteria</taxon>
        <taxon>Pseudomonadales</taxon>
        <taxon>Pseudomonadaceae</taxon>
        <taxon>Pseudomonas</taxon>
    </lineage>
</organism>
<dbReference type="NCBIfam" id="NF001486">
    <property type="entry name" value="PRK00341.1"/>
    <property type="match status" value="1"/>
</dbReference>
<dbReference type="Pfam" id="PF04359">
    <property type="entry name" value="DUF493"/>
    <property type="match status" value="1"/>
</dbReference>
<protein>
    <recommendedName>
        <fullName evidence="2">UPF0250 protein SAMN05216201_101151</fullName>
    </recommendedName>
</protein>
<evidence type="ECO:0000313" key="5">
    <source>
        <dbReference type="Proteomes" id="UP000242930"/>
    </source>
</evidence>
<dbReference type="InterPro" id="IPR007454">
    <property type="entry name" value="UPF0250_YbeD-like"/>
</dbReference>
<dbReference type="STRING" id="915471.SAMN05216201_101151"/>
<dbReference type="EMBL" id="FNZE01000001">
    <property type="protein sequence ID" value="SEI59564.1"/>
    <property type="molecule type" value="Genomic_DNA"/>
</dbReference>
<evidence type="ECO:0000256" key="3">
    <source>
        <dbReference type="SAM" id="MobiDB-lite"/>
    </source>
</evidence>
<dbReference type="PANTHER" id="PTHR38036:SF1">
    <property type="entry name" value="UPF0250 PROTEIN YBED"/>
    <property type="match status" value="1"/>
</dbReference>
<dbReference type="SUPFAM" id="SSF117991">
    <property type="entry name" value="YbeD/HP0495-like"/>
    <property type="match status" value="1"/>
</dbReference>
<evidence type="ECO:0000256" key="1">
    <source>
        <dbReference type="ARBA" id="ARBA00008460"/>
    </source>
</evidence>
<gene>
    <name evidence="4" type="ORF">SAMN05216201_101151</name>
</gene>
<dbReference type="InterPro" id="IPR027471">
    <property type="entry name" value="YbeD-like_sf"/>
</dbReference>
<feature type="region of interest" description="Disordered" evidence="3">
    <location>
        <begin position="1"/>
        <end position="21"/>
    </location>
</feature>
<name>A0A1H6S142_9PSED</name>
<accession>A0A1H6S142</accession>